<evidence type="ECO:0000313" key="2">
    <source>
        <dbReference type="Proteomes" id="UP001500542"/>
    </source>
</evidence>
<protein>
    <submittedName>
        <fullName evidence="1">Uncharacterized protein</fullName>
    </submittedName>
</protein>
<comment type="caution">
    <text evidence="1">The sequence shown here is derived from an EMBL/GenBank/DDBJ whole genome shotgun (WGS) entry which is preliminary data.</text>
</comment>
<name>A0ABP4BB54_9ACTN</name>
<keyword evidence="2" id="KW-1185">Reference proteome</keyword>
<sequence length="73" mass="8092">MHDLNMLSNAAALQRFALTTPQRSGEADFGRATHGRGVLARHAGQIQVQRRAKPHGYVAQKEGRLRSTLIKED</sequence>
<reference evidence="2" key="1">
    <citation type="journal article" date="2019" name="Int. J. Syst. Evol. Microbiol.">
        <title>The Global Catalogue of Microorganisms (GCM) 10K type strain sequencing project: providing services to taxonomists for standard genome sequencing and annotation.</title>
        <authorList>
            <consortium name="The Broad Institute Genomics Platform"/>
            <consortium name="The Broad Institute Genome Sequencing Center for Infectious Disease"/>
            <person name="Wu L."/>
            <person name="Ma J."/>
        </authorList>
    </citation>
    <scope>NUCLEOTIDE SEQUENCE [LARGE SCALE GENOMIC DNA]</scope>
    <source>
        <strain evidence="2">JCM 10977</strain>
    </source>
</reference>
<dbReference type="EMBL" id="BAAAHK010000009">
    <property type="protein sequence ID" value="GAA0946867.1"/>
    <property type="molecule type" value="Genomic_DNA"/>
</dbReference>
<gene>
    <name evidence="1" type="ORF">GCM10009554_43160</name>
</gene>
<evidence type="ECO:0000313" key="1">
    <source>
        <dbReference type="EMBL" id="GAA0946867.1"/>
    </source>
</evidence>
<proteinExistence type="predicted"/>
<accession>A0ABP4BB54</accession>
<dbReference type="Proteomes" id="UP001500542">
    <property type="component" value="Unassembled WGS sequence"/>
</dbReference>
<organism evidence="1 2">
    <name type="scientific">Kribbella koreensis</name>
    <dbReference type="NCBI Taxonomy" id="57909"/>
    <lineage>
        <taxon>Bacteria</taxon>
        <taxon>Bacillati</taxon>
        <taxon>Actinomycetota</taxon>
        <taxon>Actinomycetes</taxon>
        <taxon>Propionibacteriales</taxon>
        <taxon>Kribbellaceae</taxon>
        <taxon>Kribbella</taxon>
    </lineage>
</organism>